<protein>
    <recommendedName>
        <fullName evidence="3">Type II toxin-antitoxin system HicB family antitoxin</fullName>
    </recommendedName>
</protein>
<sequence length="78" mass="8597">MNAQHYPVRIERDAAGRYLATCRDVPEALTDGAERDEAKTEMADALMVALEGYRLDGRPLPSASRPEPGEVLIRVKAD</sequence>
<dbReference type="InterPro" id="IPR035069">
    <property type="entry name" value="TTHA1013/TTHA0281-like"/>
</dbReference>
<accession>A0A0G3G2C0</accession>
<keyword evidence="2" id="KW-1185">Reference proteome</keyword>
<evidence type="ECO:0008006" key="3">
    <source>
        <dbReference type="Google" id="ProtNLM"/>
    </source>
</evidence>
<dbReference type="Proteomes" id="UP000064201">
    <property type="component" value="Chromosome"/>
</dbReference>
<dbReference type="EMBL" id="CP011367">
    <property type="protein sequence ID" value="AKJ95350.1"/>
    <property type="molecule type" value="Genomic_DNA"/>
</dbReference>
<reference evidence="1 2" key="1">
    <citation type="submission" date="2015-04" db="EMBL/GenBank/DDBJ databases">
        <title>Complete Sequence for the Genome of the Thioalkalivibrio versutus D301.</title>
        <authorList>
            <person name="Mu T."/>
            <person name="Zhou J."/>
            <person name="Xu X."/>
        </authorList>
    </citation>
    <scope>NUCLEOTIDE SEQUENCE [LARGE SCALE GENOMIC DNA]</scope>
    <source>
        <strain evidence="1 2">D301</strain>
    </source>
</reference>
<dbReference type="RefSeq" id="WP_047251332.1">
    <property type="nucleotide sequence ID" value="NZ_CP011367.1"/>
</dbReference>
<dbReference type="KEGG" id="tvr:TVD_08245"/>
<dbReference type="PATRIC" id="fig|106634.4.peg.1685"/>
<gene>
    <name evidence="1" type="ORF">TVD_08245</name>
</gene>
<organism evidence="1 2">
    <name type="scientific">Thioalkalivibrio versutus</name>
    <dbReference type="NCBI Taxonomy" id="106634"/>
    <lineage>
        <taxon>Bacteria</taxon>
        <taxon>Pseudomonadati</taxon>
        <taxon>Pseudomonadota</taxon>
        <taxon>Gammaproteobacteria</taxon>
        <taxon>Chromatiales</taxon>
        <taxon>Ectothiorhodospiraceae</taxon>
        <taxon>Thioalkalivibrio</taxon>
    </lineage>
</organism>
<dbReference type="SUPFAM" id="SSF143100">
    <property type="entry name" value="TTHA1013/TTHA0281-like"/>
    <property type="match status" value="1"/>
</dbReference>
<name>A0A0G3G2C0_9GAMM</name>
<dbReference type="Gene3D" id="3.30.160.250">
    <property type="match status" value="1"/>
</dbReference>
<dbReference type="OrthoDB" id="5772151at2"/>
<dbReference type="AlphaFoldDB" id="A0A0G3G2C0"/>
<evidence type="ECO:0000313" key="1">
    <source>
        <dbReference type="EMBL" id="AKJ95350.1"/>
    </source>
</evidence>
<proteinExistence type="predicted"/>
<evidence type="ECO:0000313" key="2">
    <source>
        <dbReference type="Proteomes" id="UP000064201"/>
    </source>
</evidence>